<reference evidence="8 9" key="1">
    <citation type="submission" date="2018-07" db="EMBL/GenBank/DDBJ databases">
        <title>Chitinophaga K2CV101002-2 sp. nov., isolated from a monsoon evergreen broad-leaved forest soil.</title>
        <authorList>
            <person name="Lv Y."/>
        </authorList>
    </citation>
    <scope>NUCLEOTIDE SEQUENCE [LARGE SCALE GENOMIC DNA]</scope>
    <source>
        <strain evidence="8 9">GDMCC 1.1288</strain>
    </source>
</reference>
<proteinExistence type="predicted"/>
<evidence type="ECO:0000256" key="4">
    <source>
        <dbReference type="ARBA" id="ARBA00022692"/>
    </source>
</evidence>
<gene>
    <name evidence="8" type="ORF">DVR12_00275</name>
</gene>
<name>A0A3E1YFX0_9BACT</name>
<keyword evidence="8" id="KW-0675">Receptor</keyword>
<dbReference type="InterPro" id="IPR036942">
    <property type="entry name" value="Beta-barrel_TonB_sf"/>
</dbReference>
<sequence length="1092" mass="120300">MTFAASNQITTGTMSLKKLLITLSLLITVMVTTYAQVTTSSITGVVTDAKGQALIGATVKATHTPTGTIYGTTTRNGGEFTIPNVRVGGPYKVEVSFISFGTEAFNDIYLRLGEPLKLNVKLTEGSTSLKEISVTGTKASTKGNGGTALNISRTQLNNLPSVNRSVQDFVRLSPQASVSTSGKDGSPLGISFGGQSNKYNQFAVDGAVTNDVFGLSASGTNGGQAGANPISIETIDQLQIVLNPYDVKQSGFTGGGINAITKSGTNELHGSAYLYYQDQALVGKAPDSTRSKYGSFSNKIFGASLGGPIIKNKLFFFVNAERSKRNNPIDFNPATGASNVTVDELKSIYDHVKNTYNVDLGSYTDQQRDKPSTTLFGRIDWNINNIHKLTIRHNYLNASDIIYSRSNTSASFYNNYYSFPSKSNSSVIELNSNFSNALSNELRIGYNNVQDRRSYLGQPFPTVTINDNGRTINLGSDFSSTANSLSQKIWTFTDNLTMYKGKHTITVGANAELYDIKNTFIQGAFGSYTYDSINGFLQNLRPKQYQINYMTADSSLRDGVGFKAAQIGLYAQDEWNVRRNFTLTYGVRVDLPVFPTAPPDNVAFSKDPAFAGYSTATLPKSRLLFSPRIGFNWDVTNDGMTKIRGGAGIFTGRVPFVWISNQYSNTGNVYTNISLNGTAVPNGLNFRYDPNDPFYGQWSAGNLTEIGANIAGRPANINLTDKNFKFPQMFKTNLAVERKLPWGMTAIVEGNFTKTLNNTVWENLNVVATGDSVSLGGGLKRPTFTKLNKNWGDQILLLKNTNQGYAYNISGELTKVTNNGFFFKVGYSYGDAYSLNDGTSSTAASNWRFGPNVNGLNNLEMGRSNYSMGSRVLAVASKTFKYGKDDKFRTTVSLFYNGQSGVPYSWVYFNSVDPTGDDFATNGNNDLIYIPTSKELSNMSFEAIVQKDKAGNVTYSRTEAQQREDLERLIGNDSYLSKHRGENAKKNASRTPFENIFDFKVAQVLPIFKQHKVELTFDILNVGNLLNKDWGQTYFISNNASTPLTFRKFNNGEPVFQYDRRREINGFGDEKPYYINNFTSRWRGQLGLRYSF</sequence>
<dbReference type="GO" id="GO:0015344">
    <property type="term" value="F:siderophore uptake transmembrane transporter activity"/>
    <property type="evidence" value="ECO:0007669"/>
    <property type="project" value="TreeGrafter"/>
</dbReference>
<dbReference type="PANTHER" id="PTHR30069:SF46">
    <property type="entry name" value="OAR PROTEIN"/>
    <property type="match status" value="1"/>
</dbReference>
<evidence type="ECO:0000259" key="7">
    <source>
        <dbReference type="Pfam" id="PF25183"/>
    </source>
</evidence>
<dbReference type="InterPro" id="IPR039426">
    <property type="entry name" value="TonB-dep_rcpt-like"/>
</dbReference>
<keyword evidence="6" id="KW-0998">Cell outer membrane</keyword>
<dbReference type="Gene3D" id="2.40.170.20">
    <property type="entry name" value="TonB-dependent receptor, beta-barrel domain"/>
    <property type="match status" value="1"/>
</dbReference>
<dbReference type="GO" id="GO:0044718">
    <property type="term" value="P:siderophore transmembrane transport"/>
    <property type="evidence" value="ECO:0007669"/>
    <property type="project" value="TreeGrafter"/>
</dbReference>
<dbReference type="InterPro" id="IPR037066">
    <property type="entry name" value="Plug_dom_sf"/>
</dbReference>
<evidence type="ECO:0000313" key="9">
    <source>
        <dbReference type="Proteomes" id="UP000260644"/>
    </source>
</evidence>
<keyword evidence="3" id="KW-1134">Transmembrane beta strand</keyword>
<keyword evidence="5" id="KW-0472">Membrane</keyword>
<protein>
    <submittedName>
        <fullName evidence="8">TonB-dependent receptor</fullName>
    </submittedName>
</protein>
<dbReference type="Gene3D" id="2.60.40.1120">
    <property type="entry name" value="Carboxypeptidase-like, regulatory domain"/>
    <property type="match status" value="1"/>
</dbReference>
<comment type="caution">
    <text evidence="8">The sequence shown here is derived from an EMBL/GenBank/DDBJ whole genome shotgun (WGS) entry which is preliminary data.</text>
</comment>
<comment type="subcellular location">
    <subcellularLocation>
        <location evidence="1">Cell outer membrane</location>
        <topology evidence="1">Multi-pass membrane protein</topology>
    </subcellularLocation>
</comment>
<dbReference type="Proteomes" id="UP000260644">
    <property type="component" value="Unassembled WGS sequence"/>
</dbReference>
<dbReference type="Gene3D" id="2.170.130.10">
    <property type="entry name" value="TonB-dependent receptor, plug domain"/>
    <property type="match status" value="1"/>
</dbReference>
<evidence type="ECO:0000256" key="3">
    <source>
        <dbReference type="ARBA" id="ARBA00022452"/>
    </source>
</evidence>
<keyword evidence="9" id="KW-1185">Reference proteome</keyword>
<dbReference type="Pfam" id="PF13620">
    <property type="entry name" value="CarboxypepD_reg"/>
    <property type="match status" value="1"/>
</dbReference>
<dbReference type="Pfam" id="PF25183">
    <property type="entry name" value="OMP_b-brl_4"/>
    <property type="match status" value="2"/>
</dbReference>
<evidence type="ECO:0000313" key="8">
    <source>
        <dbReference type="EMBL" id="RFS26262.1"/>
    </source>
</evidence>
<evidence type="ECO:0000256" key="2">
    <source>
        <dbReference type="ARBA" id="ARBA00022448"/>
    </source>
</evidence>
<accession>A0A3E1YFX0</accession>
<dbReference type="SUPFAM" id="SSF49464">
    <property type="entry name" value="Carboxypeptidase regulatory domain-like"/>
    <property type="match status" value="1"/>
</dbReference>
<dbReference type="SUPFAM" id="SSF56935">
    <property type="entry name" value="Porins"/>
    <property type="match status" value="1"/>
</dbReference>
<organism evidence="8 9">
    <name type="scientific">Chitinophaga silvatica</name>
    <dbReference type="NCBI Taxonomy" id="2282649"/>
    <lineage>
        <taxon>Bacteria</taxon>
        <taxon>Pseudomonadati</taxon>
        <taxon>Bacteroidota</taxon>
        <taxon>Chitinophagia</taxon>
        <taxon>Chitinophagales</taxon>
        <taxon>Chitinophagaceae</taxon>
        <taxon>Chitinophaga</taxon>
    </lineage>
</organism>
<dbReference type="GO" id="GO:0009279">
    <property type="term" value="C:cell outer membrane"/>
    <property type="evidence" value="ECO:0007669"/>
    <property type="project" value="UniProtKB-SubCell"/>
</dbReference>
<evidence type="ECO:0000256" key="6">
    <source>
        <dbReference type="ARBA" id="ARBA00023237"/>
    </source>
</evidence>
<feature type="domain" description="TonB-dependent transporter Oar-like beta-barrel" evidence="7">
    <location>
        <begin position="360"/>
        <end position="1027"/>
    </location>
</feature>
<evidence type="ECO:0000256" key="1">
    <source>
        <dbReference type="ARBA" id="ARBA00004571"/>
    </source>
</evidence>
<keyword evidence="2" id="KW-0813">Transport</keyword>
<dbReference type="InterPro" id="IPR057601">
    <property type="entry name" value="Oar-like_b-barrel"/>
</dbReference>
<dbReference type="EMBL" id="QPMM01000001">
    <property type="protein sequence ID" value="RFS26262.1"/>
    <property type="molecule type" value="Genomic_DNA"/>
</dbReference>
<keyword evidence="4" id="KW-0812">Transmembrane</keyword>
<dbReference type="AlphaFoldDB" id="A0A3E1YFX0"/>
<feature type="domain" description="TonB-dependent transporter Oar-like beta-barrel" evidence="7">
    <location>
        <begin position="260"/>
        <end position="327"/>
    </location>
</feature>
<dbReference type="InterPro" id="IPR008969">
    <property type="entry name" value="CarboxyPept-like_regulatory"/>
</dbReference>
<dbReference type="PANTHER" id="PTHR30069">
    <property type="entry name" value="TONB-DEPENDENT OUTER MEMBRANE RECEPTOR"/>
    <property type="match status" value="1"/>
</dbReference>
<evidence type="ECO:0000256" key="5">
    <source>
        <dbReference type="ARBA" id="ARBA00023136"/>
    </source>
</evidence>